<comment type="caution">
    <text evidence="2">The sequence shown here is derived from an EMBL/GenBank/DDBJ whole genome shotgun (WGS) entry which is preliminary data.</text>
</comment>
<dbReference type="PROSITE" id="PS51257">
    <property type="entry name" value="PROKAR_LIPOPROTEIN"/>
    <property type="match status" value="1"/>
</dbReference>
<evidence type="ECO:0000313" key="2">
    <source>
        <dbReference type="EMBL" id="PWN02783.1"/>
    </source>
</evidence>
<dbReference type="Proteomes" id="UP000245507">
    <property type="component" value="Unassembled WGS sequence"/>
</dbReference>
<feature type="signal peptide" evidence="1">
    <location>
        <begin position="1"/>
        <end position="25"/>
    </location>
</feature>
<dbReference type="OrthoDB" id="3790593at2"/>
<gene>
    <name evidence="2" type="ORF">DJ010_10210</name>
</gene>
<protein>
    <submittedName>
        <fullName evidence="2">Uncharacterized protein</fullName>
    </submittedName>
</protein>
<keyword evidence="3" id="KW-1185">Reference proteome</keyword>
<name>A0A316TE90_9ACTN</name>
<evidence type="ECO:0000313" key="3">
    <source>
        <dbReference type="Proteomes" id="UP000245507"/>
    </source>
</evidence>
<feature type="chain" id="PRO_5039455496" evidence="1">
    <location>
        <begin position="26"/>
        <end position="160"/>
    </location>
</feature>
<proteinExistence type="predicted"/>
<sequence>MTRGLRRVTAAGVAAALLAAMSGCGEDDDPYAVPDRFEDYCEEVAEQQTAIGQALESGGEATGLIRALPSFEALAEKAPDDIADDWEVVVERIDVLVGALEDAGVDPESYNRRKPPTGLDREQRDAIDAAAVALVSTTTAQAMSSVQQQARDVCKTPLLM</sequence>
<dbReference type="AlphaFoldDB" id="A0A316TE90"/>
<reference evidence="2 3" key="1">
    <citation type="submission" date="2018-05" db="EMBL/GenBank/DDBJ databases">
        <title>Nocardioides silvaticus genome.</title>
        <authorList>
            <person name="Li C."/>
            <person name="Wang G."/>
        </authorList>
    </citation>
    <scope>NUCLEOTIDE SEQUENCE [LARGE SCALE GENOMIC DNA]</scope>
    <source>
        <strain evidence="2 3">CCTCC AB 2018079</strain>
    </source>
</reference>
<evidence type="ECO:0000256" key="1">
    <source>
        <dbReference type="SAM" id="SignalP"/>
    </source>
</evidence>
<dbReference type="EMBL" id="QGDD01000004">
    <property type="protein sequence ID" value="PWN02783.1"/>
    <property type="molecule type" value="Genomic_DNA"/>
</dbReference>
<organism evidence="2 3">
    <name type="scientific">Nocardioides silvaticus</name>
    <dbReference type="NCBI Taxonomy" id="2201891"/>
    <lineage>
        <taxon>Bacteria</taxon>
        <taxon>Bacillati</taxon>
        <taxon>Actinomycetota</taxon>
        <taxon>Actinomycetes</taxon>
        <taxon>Propionibacteriales</taxon>
        <taxon>Nocardioidaceae</taxon>
        <taxon>Nocardioides</taxon>
    </lineage>
</organism>
<keyword evidence="1" id="KW-0732">Signal</keyword>
<accession>A0A316TE90</accession>
<dbReference type="RefSeq" id="WP_109693584.1">
    <property type="nucleotide sequence ID" value="NZ_QGDD01000004.1"/>
</dbReference>